<evidence type="ECO:0000313" key="3">
    <source>
        <dbReference type="EMBL" id="EDV28590.1"/>
    </source>
</evidence>
<feature type="compositionally biased region" description="Basic and acidic residues" evidence="1">
    <location>
        <begin position="416"/>
        <end position="429"/>
    </location>
</feature>
<keyword evidence="4" id="KW-1185">Reference proteome</keyword>
<sequence>MGHGITINGKCAYPPHLINIQLGQLVNFKITQIRAIGANFRQLRRIKRDTTHTNYVNVTTSSTSSTSSTTTKVPATTRSTLIPIIVPAIATPMGIIAIGIVAYLCKKQQHELNLQQSAERNRVRDTTLSNSARRQKETAFQTSAWKNTNHQAQQDEHSSLITNSDNFVCLSVSSSNLPRSITYVSTISQATTPMPMMIKNSLRNHIQYPDMRNSTSSSDSMPDSDAKRIQNSIMHLYQRQESDNQKKILNQENVIPSVNINTTTAMTDQVEDSKHILPSNGKHSESNIPNEQKIDRIMVVSPVSLQVSTENDNDWKYPQAYPAQDIRQSEDANREQGNNSNSALPHVASDVKLPAKKETTDPVIVEKIQDKEESNSQVNRQSRSTPNEKLEMQEKEENNNRVKRSSRSASNETLDIQDKEEDKNQENRKCKSTTNEILDIHEKEEDNSQVDQKNRFTSNEILENTIAEADVLIAENNHIYDPKCDVKDIKHNDKSDNKIQNGHDNPIQDTIALEVENTNDLNLSLKMLEDEILDSTK</sequence>
<protein>
    <submittedName>
        <fullName evidence="3">Uncharacterized protein</fullName>
    </submittedName>
</protein>
<dbReference type="RefSeq" id="XP_002107792.1">
    <property type="nucleotide sequence ID" value="XM_002107756.1"/>
</dbReference>
<dbReference type="CTD" id="6749815"/>
<dbReference type="InParanoid" id="B3RKF9"/>
<dbReference type="AlphaFoldDB" id="B3RKF9"/>
<feature type="compositionally biased region" description="Polar residues" evidence="1">
    <location>
        <begin position="126"/>
        <end position="152"/>
    </location>
</feature>
<organism evidence="3 4">
    <name type="scientific">Trichoplax adhaerens</name>
    <name type="common">Trichoplax reptans</name>
    <dbReference type="NCBI Taxonomy" id="10228"/>
    <lineage>
        <taxon>Eukaryota</taxon>
        <taxon>Metazoa</taxon>
        <taxon>Placozoa</taxon>
        <taxon>Uniplacotomia</taxon>
        <taxon>Trichoplacea</taxon>
        <taxon>Trichoplacidae</taxon>
        <taxon>Trichoplax</taxon>
    </lineage>
</organism>
<keyword evidence="2" id="KW-0472">Membrane</keyword>
<name>B3RKF9_TRIAD</name>
<dbReference type="EMBL" id="DS985241">
    <property type="protein sequence ID" value="EDV28590.1"/>
    <property type="molecule type" value="Genomic_DNA"/>
</dbReference>
<dbReference type="Proteomes" id="UP000009022">
    <property type="component" value="Unassembled WGS sequence"/>
</dbReference>
<feature type="transmembrane region" description="Helical" evidence="2">
    <location>
        <begin position="81"/>
        <end position="104"/>
    </location>
</feature>
<accession>B3RKF9</accession>
<feature type="compositionally biased region" description="Basic and acidic residues" evidence="1">
    <location>
        <begin position="386"/>
        <end position="400"/>
    </location>
</feature>
<evidence type="ECO:0000256" key="2">
    <source>
        <dbReference type="SAM" id="Phobius"/>
    </source>
</evidence>
<feature type="region of interest" description="Disordered" evidence="1">
    <location>
        <begin position="328"/>
        <end position="452"/>
    </location>
</feature>
<reference evidence="3 4" key="1">
    <citation type="journal article" date="2008" name="Nature">
        <title>The Trichoplax genome and the nature of placozoans.</title>
        <authorList>
            <person name="Srivastava M."/>
            <person name="Begovic E."/>
            <person name="Chapman J."/>
            <person name="Putnam N.H."/>
            <person name="Hellsten U."/>
            <person name="Kawashima T."/>
            <person name="Kuo A."/>
            <person name="Mitros T."/>
            <person name="Salamov A."/>
            <person name="Carpenter M.L."/>
            <person name="Signorovitch A.Y."/>
            <person name="Moreno M.A."/>
            <person name="Kamm K."/>
            <person name="Grimwood J."/>
            <person name="Schmutz J."/>
            <person name="Shapiro H."/>
            <person name="Grigoriev I.V."/>
            <person name="Buss L.W."/>
            <person name="Schierwater B."/>
            <person name="Dellaporta S.L."/>
            <person name="Rokhsar D.S."/>
        </authorList>
    </citation>
    <scope>NUCLEOTIDE SEQUENCE [LARGE SCALE GENOMIC DNA]</scope>
    <source>
        <strain evidence="3 4">Grell-BS-1999</strain>
    </source>
</reference>
<keyword evidence="2" id="KW-0812">Transmembrane</keyword>
<dbReference type="GeneID" id="6749815"/>
<evidence type="ECO:0000256" key="1">
    <source>
        <dbReference type="SAM" id="MobiDB-lite"/>
    </source>
</evidence>
<dbReference type="PhylomeDB" id="B3RKF9"/>
<dbReference type="KEGG" id="tad:TRIADDRAFT_51666"/>
<dbReference type="HOGENOM" id="CLU_507478_0_0_1"/>
<proteinExistence type="predicted"/>
<feature type="region of interest" description="Disordered" evidence="1">
    <location>
        <begin position="117"/>
        <end position="152"/>
    </location>
</feature>
<evidence type="ECO:0000313" key="4">
    <source>
        <dbReference type="Proteomes" id="UP000009022"/>
    </source>
</evidence>
<gene>
    <name evidence="3" type="ORF">TRIADDRAFT_51666</name>
</gene>
<feature type="compositionally biased region" description="Polar residues" evidence="1">
    <location>
        <begin position="375"/>
        <end position="385"/>
    </location>
</feature>
<keyword evidence="2" id="KW-1133">Transmembrane helix</keyword>